<evidence type="ECO:0000313" key="7">
    <source>
        <dbReference type="EMBL" id="OKH24131.1"/>
    </source>
</evidence>
<comment type="caution">
    <text evidence="7">The sequence shown here is derived from an EMBL/GenBank/DDBJ whole genome shotgun (WGS) entry which is preliminary data.</text>
</comment>
<dbReference type="OrthoDB" id="503239at2"/>
<dbReference type="RefSeq" id="WP_073599116.1">
    <property type="nucleotide sequence ID" value="NZ_MRCB01000007.1"/>
</dbReference>
<feature type="domain" description="Probable transposase IS891/IS1136/IS1341" evidence="5">
    <location>
        <begin position="160"/>
        <end position="272"/>
    </location>
</feature>
<feature type="domain" description="Cas12f1-like TNB" evidence="6">
    <location>
        <begin position="291"/>
        <end position="353"/>
    </location>
</feature>
<evidence type="ECO:0000259" key="5">
    <source>
        <dbReference type="Pfam" id="PF01385"/>
    </source>
</evidence>
<dbReference type="GO" id="GO:0032196">
    <property type="term" value="P:transposition"/>
    <property type="evidence" value="ECO:0007669"/>
    <property type="project" value="UniProtKB-KW"/>
</dbReference>
<keyword evidence="4" id="KW-0233">DNA recombination</keyword>
<dbReference type="EMBL" id="MRCB01000007">
    <property type="protein sequence ID" value="OKH24131.1"/>
    <property type="molecule type" value="Genomic_DNA"/>
</dbReference>
<dbReference type="NCBIfam" id="NF040570">
    <property type="entry name" value="guided_TnpB"/>
    <property type="match status" value="1"/>
</dbReference>
<evidence type="ECO:0000256" key="1">
    <source>
        <dbReference type="ARBA" id="ARBA00008761"/>
    </source>
</evidence>
<dbReference type="NCBIfam" id="TIGR01766">
    <property type="entry name" value="IS200/IS605 family accessory protein TnpB-like domain"/>
    <property type="match status" value="1"/>
</dbReference>
<dbReference type="AlphaFoldDB" id="A0A1U7HKQ2"/>
<dbReference type="InterPro" id="IPR001959">
    <property type="entry name" value="Transposase"/>
</dbReference>
<dbReference type="InterPro" id="IPR051491">
    <property type="entry name" value="Recombinase/Transposase-rel"/>
</dbReference>
<sequence>MSSYTVRRINLEKTEQLDILARAAGELYSRTLVTYWRIVRKKGVFLSQYGMEKLCRSSQLHAHTSDAIVGNFYSSIKSANARKRAGSTEAKYPRRRKYFYKITWKSSAIKVKDGLLHLSNGKGNSAIVIPWQWDKPKQVEIGWKKGKGYQLRAVYSTTTIASPTGQKVAAIDRGEVRTATVYDGEKTTIYSGRLIRSKVRYRAKTIAHLDAKISKTKRGSKRRKRLVATKHRIIRQLDNQINDILHKQSTHLVSTLFKAGVQTVVIGDIRDIRNSIKYGAKANQKLHSWSFGKYRWMVEYKAEKFGMKVVLQDEAYSSQTCPACGKRHQPSGRTYKCKCGFQFDRDGVGSYNIRAKYMGNFGSPLVGLMASPSGVRFVPHLQCRLNISNGV</sequence>
<name>A0A1U7HKQ2_9CYAN</name>
<evidence type="ECO:0000259" key="6">
    <source>
        <dbReference type="Pfam" id="PF07282"/>
    </source>
</evidence>
<dbReference type="Pfam" id="PF07282">
    <property type="entry name" value="Cas12f1-like_TNB"/>
    <property type="match status" value="1"/>
</dbReference>
<reference evidence="7 8" key="1">
    <citation type="submission" date="2016-11" db="EMBL/GenBank/DDBJ databases">
        <title>Draft Genome Sequences of Nine Cyanobacterial Strains from Diverse Habitats.</title>
        <authorList>
            <person name="Zhu T."/>
            <person name="Hou S."/>
            <person name="Lu X."/>
            <person name="Hess W.R."/>
        </authorList>
    </citation>
    <scope>NUCLEOTIDE SEQUENCE [LARGE SCALE GENOMIC DNA]</scope>
    <source>
        <strain evidence="7 8">NIES-593</strain>
    </source>
</reference>
<organism evidence="7 8">
    <name type="scientific">Hydrococcus rivularis NIES-593</name>
    <dbReference type="NCBI Taxonomy" id="1921803"/>
    <lineage>
        <taxon>Bacteria</taxon>
        <taxon>Bacillati</taxon>
        <taxon>Cyanobacteriota</taxon>
        <taxon>Cyanophyceae</taxon>
        <taxon>Pleurocapsales</taxon>
        <taxon>Hydrococcaceae</taxon>
        <taxon>Hydrococcus</taxon>
    </lineage>
</organism>
<evidence type="ECO:0000256" key="4">
    <source>
        <dbReference type="ARBA" id="ARBA00023172"/>
    </source>
</evidence>
<dbReference type="InterPro" id="IPR010095">
    <property type="entry name" value="Cas12f1-like_TNB"/>
</dbReference>
<comment type="similarity">
    <text evidence="1">In the C-terminal section; belongs to the transposase 35 family.</text>
</comment>
<dbReference type="PANTHER" id="PTHR36172">
    <property type="match status" value="1"/>
</dbReference>
<keyword evidence="8" id="KW-1185">Reference proteome</keyword>
<gene>
    <name evidence="7" type="ORF">NIES593_08205</name>
</gene>
<evidence type="ECO:0000256" key="3">
    <source>
        <dbReference type="ARBA" id="ARBA00023125"/>
    </source>
</evidence>
<protein>
    <submittedName>
        <fullName evidence="7">Transposase</fullName>
    </submittedName>
</protein>
<keyword evidence="2" id="KW-0815">Transposition</keyword>
<dbReference type="PANTHER" id="PTHR36172:SF1">
    <property type="entry name" value="RESOLVASE-RELATED"/>
    <property type="match status" value="1"/>
</dbReference>
<dbReference type="Proteomes" id="UP000186868">
    <property type="component" value="Unassembled WGS sequence"/>
</dbReference>
<proteinExistence type="inferred from homology"/>
<dbReference type="GO" id="GO:0003677">
    <property type="term" value="F:DNA binding"/>
    <property type="evidence" value="ECO:0007669"/>
    <property type="project" value="UniProtKB-KW"/>
</dbReference>
<dbReference type="GO" id="GO:0006310">
    <property type="term" value="P:DNA recombination"/>
    <property type="evidence" value="ECO:0007669"/>
    <property type="project" value="UniProtKB-KW"/>
</dbReference>
<accession>A0A1U7HKQ2</accession>
<evidence type="ECO:0000313" key="8">
    <source>
        <dbReference type="Proteomes" id="UP000186868"/>
    </source>
</evidence>
<keyword evidence="3" id="KW-0238">DNA-binding</keyword>
<dbReference type="STRING" id="1921803.NIES593_08205"/>
<dbReference type="Pfam" id="PF01385">
    <property type="entry name" value="OrfB_IS605"/>
    <property type="match status" value="1"/>
</dbReference>
<evidence type="ECO:0000256" key="2">
    <source>
        <dbReference type="ARBA" id="ARBA00022578"/>
    </source>
</evidence>